<dbReference type="STRING" id="1841610.A6X21_01240"/>
<gene>
    <name evidence="8" type="ORF">A6X21_01240</name>
</gene>
<keyword evidence="9" id="KW-1185">Reference proteome</keyword>
<dbReference type="PANTHER" id="PTHR32071">
    <property type="entry name" value="TRANSCRIPTIONAL REGULATORY PROTEIN"/>
    <property type="match status" value="1"/>
</dbReference>
<dbReference type="Pfam" id="PF01590">
    <property type="entry name" value="GAF"/>
    <property type="match status" value="1"/>
</dbReference>
<dbReference type="GO" id="GO:0005524">
    <property type="term" value="F:ATP binding"/>
    <property type="evidence" value="ECO:0007669"/>
    <property type="project" value="UniProtKB-KW"/>
</dbReference>
<evidence type="ECO:0000256" key="4">
    <source>
        <dbReference type="ARBA" id="ARBA00023125"/>
    </source>
</evidence>
<dbReference type="Gene3D" id="1.10.10.60">
    <property type="entry name" value="Homeodomain-like"/>
    <property type="match status" value="1"/>
</dbReference>
<dbReference type="InterPro" id="IPR002197">
    <property type="entry name" value="HTH_Fis"/>
</dbReference>
<comment type="caution">
    <text evidence="8">The sequence shown here is derived from an EMBL/GenBank/DDBJ whole genome shotgun (WGS) entry which is preliminary data.</text>
</comment>
<dbReference type="FunFam" id="3.40.50.300:FF:000006">
    <property type="entry name" value="DNA-binding transcriptional regulator NtrC"/>
    <property type="match status" value="1"/>
</dbReference>
<dbReference type="PROSITE" id="PS00676">
    <property type="entry name" value="SIGMA54_INTERACT_2"/>
    <property type="match status" value="1"/>
</dbReference>
<dbReference type="Pfam" id="PF25601">
    <property type="entry name" value="AAA_lid_14"/>
    <property type="match status" value="1"/>
</dbReference>
<dbReference type="Gene3D" id="3.30.450.40">
    <property type="match status" value="1"/>
</dbReference>
<dbReference type="InterPro" id="IPR025662">
    <property type="entry name" value="Sigma_54_int_dom_ATP-bd_1"/>
</dbReference>
<evidence type="ECO:0000259" key="7">
    <source>
        <dbReference type="PROSITE" id="PS50045"/>
    </source>
</evidence>
<reference evidence="8 9" key="1">
    <citation type="submission" date="2016-05" db="EMBL/GenBank/DDBJ databases">
        <title>Genomic and physiological characterization of Planctopirus sp. isolated from fresh water lake.</title>
        <authorList>
            <person name="Subhash Y."/>
            <person name="Ramana C."/>
        </authorList>
    </citation>
    <scope>NUCLEOTIDE SEQUENCE [LARGE SCALE GENOMIC DNA]</scope>
    <source>
        <strain evidence="8 9">JC280</strain>
    </source>
</reference>
<evidence type="ECO:0000313" key="9">
    <source>
        <dbReference type="Proteomes" id="UP000094828"/>
    </source>
</evidence>
<protein>
    <submittedName>
        <fullName evidence="8">Hydrogenase</fullName>
    </submittedName>
</protein>
<dbReference type="GO" id="GO:0043565">
    <property type="term" value="F:sequence-specific DNA binding"/>
    <property type="evidence" value="ECO:0007669"/>
    <property type="project" value="InterPro"/>
</dbReference>
<dbReference type="Gene3D" id="3.40.50.300">
    <property type="entry name" value="P-loop containing nucleotide triphosphate hydrolases"/>
    <property type="match status" value="1"/>
</dbReference>
<dbReference type="InterPro" id="IPR003018">
    <property type="entry name" value="GAF"/>
</dbReference>
<dbReference type="InterPro" id="IPR002078">
    <property type="entry name" value="Sigma_54_int"/>
</dbReference>
<dbReference type="InterPro" id="IPR003593">
    <property type="entry name" value="AAA+_ATPase"/>
</dbReference>
<dbReference type="SMART" id="SM00382">
    <property type="entry name" value="AAA"/>
    <property type="match status" value="1"/>
</dbReference>
<evidence type="ECO:0000256" key="3">
    <source>
        <dbReference type="ARBA" id="ARBA00023015"/>
    </source>
</evidence>
<organism evidence="8 9">
    <name type="scientific">Planctopirus hydrillae</name>
    <dbReference type="NCBI Taxonomy" id="1841610"/>
    <lineage>
        <taxon>Bacteria</taxon>
        <taxon>Pseudomonadati</taxon>
        <taxon>Planctomycetota</taxon>
        <taxon>Planctomycetia</taxon>
        <taxon>Planctomycetales</taxon>
        <taxon>Planctomycetaceae</taxon>
        <taxon>Planctopirus</taxon>
    </lineage>
</organism>
<evidence type="ECO:0000256" key="5">
    <source>
        <dbReference type="ARBA" id="ARBA00023163"/>
    </source>
</evidence>
<feature type="compositionally biased region" description="Polar residues" evidence="6">
    <location>
        <begin position="463"/>
        <end position="483"/>
    </location>
</feature>
<feature type="region of interest" description="Disordered" evidence="6">
    <location>
        <begin position="463"/>
        <end position="484"/>
    </location>
</feature>
<dbReference type="OrthoDB" id="9807827at2"/>
<dbReference type="RefSeq" id="WP_068852567.1">
    <property type="nucleotide sequence ID" value="NZ_LYDR01000154.1"/>
</dbReference>
<dbReference type="PROSITE" id="PS50045">
    <property type="entry name" value="SIGMA54_INTERACT_4"/>
    <property type="match status" value="1"/>
</dbReference>
<dbReference type="PROSITE" id="PS00675">
    <property type="entry name" value="SIGMA54_INTERACT_1"/>
    <property type="match status" value="1"/>
</dbReference>
<evidence type="ECO:0000256" key="1">
    <source>
        <dbReference type="ARBA" id="ARBA00022741"/>
    </source>
</evidence>
<evidence type="ECO:0000256" key="2">
    <source>
        <dbReference type="ARBA" id="ARBA00022840"/>
    </source>
</evidence>
<keyword evidence="2" id="KW-0067">ATP-binding</keyword>
<dbReference type="Pfam" id="PF00158">
    <property type="entry name" value="Sigma54_activat"/>
    <property type="match status" value="1"/>
</dbReference>
<proteinExistence type="predicted"/>
<dbReference type="GO" id="GO:0006355">
    <property type="term" value="P:regulation of DNA-templated transcription"/>
    <property type="evidence" value="ECO:0007669"/>
    <property type="project" value="InterPro"/>
</dbReference>
<dbReference type="InterPro" id="IPR058031">
    <property type="entry name" value="AAA_lid_NorR"/>
</dbReference>
<feature type="domain" description="Sigma-54 factor interaction" evidence="7">
    <location>
        <begin position="222"/>
        <end position="451"/>
    </location>
</feature>
<dbReference type="Pfam" id="PF02954">
    <property type="entry name" value="HTH_8"/>
    <property type="match status" value="1"/>
</dbReference>
<dbReference type="SUPFAM" id="SSF52540">
    <property type="entry name" value="P-loop containing nucleoside triphosphate hydrolases"/>
    <property type="match status" value="1"/>
</dbReference>
<dbReference type="SUPFAM" id="SSF55781">
    <property type="entry name" value="GAF domain-like"/>
    <property type="match status" value="1"/>
</dbReference>
<accession>A0A1C3E4R8</accession>
<keyword evidence="3" id="KW-0805">Transcription regulation</keyword>
<dbReference type="PROSITE" id="PS00688">
    <property type="entry name" value="SIGMA54_INTERACT_3"/>
    <property type="match status" value="1"/>
</dbReference>
<dbReference type="Gene3D" id="1.10.8.60">
    <property type="match status" value="1"/>
</dbReference>
<keyword evidence="4" id="KW-0238">DNA-binding</keyword>
<keyword evidence="1" id="KW-0547">Nucleotide-binding</keyword>
<dbReference type="CDD" id="cd00009">
    <property type="entry name" value="AAA"/>
    <property type="match status" value="1"/>
</dbReference>
<keyword evidence="5" id="KW-0804">Transcription</keyword>
<evidence type="ECO:0000256" key="6">
    <source>
        <dbReference type="SAM" id="MobiDB-lite"/>
    </source>
</evidence>
<dbReference type="SUPFAM" id="SSF46689">
    <property type="entry name" value="Homeodomain-like"/>
    <property type="match status" value="1"/>
</dbReference>
<dbReference type="EMBL" id="LYDR01000154">
    <property type="protein sequence ID" value="ODA28252.1"/>
    <property type="molecule type" value="Genomic_DNA"/>
</dbReference>
<name>A0A1C3E4R8_9PLAN</name>
<dbReference type="PANTHER" id="PTHR32071:SF57">
    <property type="entry name" value="C4-DICARBOXYLATE TRANSPORT TRANSCRIPTIONAL REGULATORY PROTEIN DCTD"/>
    <property type="match status" value="1"/>
</dbReference>
<dbReference type="InterPro" id="IPR025944">
    <property type="entry name" value="Sigma_54_int_dom_CS"/>
</dbReference>
<dbReference type="InterPro" id="IPR009057">
    <property type="entry name" value="Homeodomain-like_sf"/>
</dbReference>
<dbReference type="AlphaFoldDB" id="A0A1C3E4R8"/>
<dbReference type="Proteomes" id="UP000094828">
    <property type="component" value="Unassembled WGS sequence"/>
</dbReference>
<sequence>MSEIRSEPLVSDPKRLLLDLAREHSVEGLLNLIVSRLTEQKRIALARIWLSQPTTECLGCSTQEVCQHQTECLKLVASRGSSLTTPSITWTAVDGAFQYMPYSVRKVGRIAATGLAIEEPEIKEPLPDWIARPDWVRAEGIRGFAGQPLIHRGKVLGVLGVFARQIIGEECMGWLRMIADHAAAAIVTARAFAEIDSLRKRLELENEYLREEVTGTGAFGELIGQSPALWTVSQQIDLVAPTDSSVLILGESGTGKELVAREIHRRSRRSNRPLIKVNCAAIPRELYESEFFGHAKGAFTGALRDRVGRFELADGGTLFLDEVGEIPLELQSKLLRVLQEGELERVGEERTRKVNVRIIAATNRELRIEAEAGRFRQDLYYRLSVFPVEVPPLRRRKEDIPLLASHFLKIAARKVGRTQPLLTLAIVQKLQQYDWPGNVRELQHVIERAVITSTNERLLIDLPQTTGSQPPLSAKLPSNSPAKSQEIPIRTDLEIRQMEAENILAALQATHGKISGPGGAAALLGLKPTTLASRIKALGIKPAPRYSRGED</sequence>
<dbReference type="InterPro" id="IPR025943">
    <property type="entry name" value="Sigma_54_int_dom_ATP-bd_2"/>
</dbReference>
<evidence type="ECO:0000313" key="8">
    <source>
        <dbReference type="EMBL" id="ODA28252.1"/>
    </source>
</evidence>
<dbReference type="InterPro" id="IPR029016">
    <property type="entry name" value="GAF-like_dom_sf"/>
</dbReference>
<dbReference type="InterPro" id="IPR027417">
    <property type="entry name" value="P-loop_NTPase"/>
</dbReference>